<reference evidence="1" key="1">
    <citation type="submission" date="2020-10" db="EMBL/GenBank/DDBJ databases">
        <title>Taxonomic study of unclassified bacteria belonging to the class Ktedonobacteria.</title>
        <authorList>
            <person name="Yabe S."/>
            <person name="Wang C.M."/>
            <person name="Zheng Y."/>
            <person name="Sakai Y."/>
            <person name="Cavaletti L."/>
            <person name="Monciardini P."/>
            <person name="Donadio S."/>
        </authorList>
    </citation>
    <scope>NUCLEOTIDE SEQUENCE</scope>
    <source>
        <strain evidence="1">ID150040</strain>
    </source>
</reference>
<comment type="caution">
    <text evidence="1">The sequence shown here is derived from an EMBL/GenBank/DDBJ whole genome shotgun (WGS) entry which is preliminary data.</text>
</comment>
<dbReference type="EMBL" id="BNJK01000001">
    <property type="protein sequence ID" value="GHO94959.1"/>
    <property type="molecule type" value="Genomic_DNA"/>
</dbReference>
<keyword evidence="2" id="KW-1185">Reference proteome</keyword>
<protein>
    <submittedName>
        <fullName evidence="1">Uncharacterized protein</fullName>
    </submittedName>
</protein>
<accession>A0A8J3N193</accession>
<dbReference type="AlphaFoldDB" id="A0A8J3N193"/>
<evidence type="ECO:0000313" key="1">
    <source>
        <dbReference type="EMBL" id="GHO94959.1"/>
    </source>
</evidence>
<dbReference type="Proteomes" id="UP000597444">
    <property type="component" value="Unassembled WGS sequence"/>
</dbReference>
<evidence type="ECO:0000313" key="2">
    <source>
        <dbReference type="Proteomes" id="UP000597444"/>
    </source>
</evidence>
<proteinExistence type="predicted"/>
<sequence length="138" mass="15871">MFIKMKLEERVECGEKCIHNQAITEMIEQDWYPVEEGRTVGTTGSERGVILQDEEYVRGGRITLEQCRYPPFAITCGVYGWMVHTTFASSLGEAKETYVAMKKRLEEICRLVPSLDDVNVEEKCDHVVNVLEAFVRDF</sequence>
<name>A0A8J3N193_9CHLR</name>
<gene>
    <name evidence="1" type="ORF">KSF_050070</name>
</gene>
<organism evidence="1 2">
    <name type="scientific">Reticulibacter mediterranei</name>
    <dbReference type="NCBI Taxonomy" id="2778369"/>
    <lineage>
        <taxon>Bacteria</taxon>
        <taxon>Bacillati</taxon>
        <taxon>Chloroflexota</taxon>
        <taxon>Ktedonobacteria</taxon>
        <taxon>Ktedonobacterales</taxon>
        <taxon>Reticulibacteraceae</taxon>
        <taxon>Reticulibacter</taxon>
    </lineage>
</organism>